<evidence type="ECO:0000259" key="2">
    <source>
        <dbReference type="PROSITE" id="PS51782"/>
    </source>
</evidence>
<dbReference type="Gene3D" id="3.10.350.10">
    <property type="entry name" value="LysM domain"/>
    <property type="match status" value="2"/>
</dbReference>
<dbReference type="GO" id="GO:0070492">
    <property type="term" value="F:oligosaccharide binding"/>
    <property type="evidence" value="ECO:0007669"/>
    <property type="project" value="TreeGrafter"/>
</dbReference>
<dbReference type="InterPro" id="IPR029070">
    <property type="entry name" value="Chitinase_insertion_sf"/>
</dbReference>
<evidence type="ECO:0000313" key="4">
    <source>
        <dbReference type="EMBL" id="TLS38612.1"/>
    </source>
</evidence>
<reference evidence="4 5" key="1">
    <citation type="submission" date="2019-04" db="EMBL/GenBank/DDBJ databases">
        <title>Bacillus caeni sp. nov., a bacterium isolated from mangrove sediment.</title>
        <authorList>
            <person name="Huang H."/>
            <person name="Mo K."/>
            <person name="Hu Y."/>
        </authorList>
    </citation>
    <scope>NUCLEOTIDE SEQUENCE [LARGE SCALE GENOMIC DNA]</scope>
    <source>
        <strain evidence="4 5">HB172195</strain>
    </source>
</reference>
<feature type="domain" description="LysM" evidence="2">
    <location>
        <begin position="58"/>
        <end position="102"/>
    </location>
</feature>
<dbReference type="InterPro" id="IPR036779">
    <property type="entry name" value="LysM_dom_sf"/>
</dbReference>
<protein>
    <submittedName>
        <fullName evidence="4">LysM peptidoglycan-binding domain-containing protein</fullName>
    </submittedName>
</protein>
<name>A0A5R9F4I7_9BACL</name>
<dbReference type="Pfam" id="PF00704">
    <property type="entry name" value="Glyco_hydro_18"/>
    <property type="match status" value="1"/>
</dbReference>
<dbReference type="PANTHER" id="PTHR46066">
    <property type="entry name" value="CHITINASE DOMAIN-CONTAINING PROTEIN 1 FAMILY MEMBER"/>
    <property type="match status" value="1"/>
</dbReference>
<dbReference type="GO" id="GO:0016798">
    <property type="term" value="F:hydrolase activity, acting on glycosyl bonds"/>
    <property type="evidence" value="ECO:0007669"/>
    <property type="project" value="UniProtKB-KW"/>
</dbReference>
<dbReference type="InterPro" id="IPR011583">
    <property type="entry name" value="Chitinase_II/V-like_cat"/>
</dbReference>
<dbReference type="Gene3D" id="3.20.20.80">
    <property type="entry name" value="Glycosidases"/>
    <property type="match status" value="1"/>
</dbReference>
<dbReference type="SUPFAM" id="SSF54106">
    <property type="entry name" value="LysM domain"/>
    <property type="match status" value="2"/>
</dbReference>
<dbReference type="PANTHER" id="PTHR46066:SF2">
    <property type="entry name" value="CHITINASE DOMAIN-CONTAINING PROTEIN 1"/>
    <property type="match status" value="1"/>
</dbReference>
<dbReference type="CDD" id="cd00118">
    <property type="entry name" value="LysM"/>
    <property type="match status" value="2"/>
</dbReference>
<gene>
    <name evidence="4" type="ORF">FCL54_03685</name>
</gene>
<dbReference type="SUPFAM" id="SSF51445">
    <property type="entry name" value="(Trans)glycosidases"/>
    <property type="match status" value="1"/>
</dbReference>
<dbReference type="SMART" id="SM00636">
    <property type="entry name" value="Glyco_18"/>
    <property type="match status" value="1"/>
</dbReference>
<organism evidence="4 5">
    <name type="scientific">Exobacillus caeni</name>
    <dbReference type="NCBI Taxonomy" id="2574798"/>
    <lineage>
        <taxon>Bacteria</taxon>
        <taxon>Bacillati</taxon>
        <taxon>Bacillota</taxon>
        <taxon>Bacilli</taxon>
        <taxon>Bacillales</taxon>
        <taxon>Guptibacillaceae</taxon>
        <taxon>Exobacillus</taxon>
    </lineage>
</organism>
<comment type="caution">
    <text evidence="4">The sequence shown here is derived from an EMBL/GenBank/DDBJ whole genome shotgun (WGS) entry which is preliminary data.</text>
</comment>
<proteinExistence type="predicted"/>
<accession>A0A5R9F4I7</accession>
<dbReference type="InterPro" id="IPR018392">
    <property type="entry name" value="LysM"/>
</dbReference>
<sequence length="427" mass="48169">MGGDPMAIHTVKSGDNLWSISIIYGVPISTIMTVNGLVTDLIVPGLHLYIPGQELPERYYQIKQGDTFWYLSQIHNTSVHAIITANPGIDPNALPIGARIQIPTLQKYPMETLVFFDAIEGSPYLETMVDLASSITYLAVFMYSFTSEGLLITVSDDAILQQAKALNIKPLLVISNYEGNMFSPGLADMVLKSPVRRTILVQNIVSKVSEKGYAGVSVDFEFLPPERRNDFTAFLRELKKGLGNLTLQLNAHAKTSDMPTNRLVGFLDYRAVGEIVDIVSIMVIDYGYAIGPPDPIAPVWWTEQVLRYATGQINRHKVMMAMSLYGYDWTLTEQVKPAEMIAVQNVQNRAISGWIPIQYDQTAQAPTYSYKDLMGKEHVVWFEDIQSITAKYKQMQVYNLLGATYWRLRFPFPQNWAYVEKNMQILK</sequence>
<dbReference type="Pfam" id="PF01476">
    <property type="entry name" value="LysM"/>
    <property type="match status" value="2"/>
</dbReference>
<evidence type="ECO:0000259" key="3">
    <source>
        <dbReference type="PROSITE" id="PS51910"/>
    </source>
</evidence>
<evidence type="ECO:0000256" key="1">
    <source>
        <dbReference type="ARBA" id="ARBA00023295"/>
    </source>
</evidence>
<dbReference type="EMBL" id="SWLG01000002">
    <property type="protein sequence ID" value="TLS38612.1"/>
    <property type="molecule type" value="Genomic_DNA"/>
</dbReference>
<dbReference type="PROSITE" id="PS51910">
    <property type="entry name" value="GH18_2"/>
    <property type="match status" value="1"/>
</dbReference>
<keyword evidence="1" id="KW-0326">Glycosidase</keyword>
<dbReference type="Proteomes" id="UP000308230">
    <property type="component" value="Unassembled WGS sequence"/>
</dbReference>
<feature type="domain" description="LysM" evidence="2">
    <location>
        <begin position="7"/>
        <end position="50"/>
    </location>
</feature>
<dbReference type="GO" id="GO:0008061">
    <property type="term" value="F:chitin binding"/>
    <property type="evidence" value="ECO:0007669"/>
    <property type="project" value="InterPro"/>
</dbReference>
<keyword evidence="1" id="KW-0378">Hydrolase</keyword>
<dbReference type="AlphaFoldDB" id="A0A5R9F4I7"/>
<feature type="domain" description="GH18" evidence="3">
    <location>
        <begin position="110"/>
        <end position="427"/>
    </location>
</feature>
<dbReference type="InterPro" id="IPR001223">
    <property type="entry name" value="Glyco_hydro18_cat"/>
</dbReference>
<dbReference type="GO" id="GO:0012505">
    <property type="term" value="C:endomembrane system"/>
    <property type="evidence" value="ECO:0007669"/>
    <property type="project" value="TreeGrafter"/>
</dbReference>
<dbReference type="GO" id="GO:0005975">
    <property type="term" value="P:carbohydrate metabolic process"/>
    <property type="evidence" value="ECO:0007669"/>
    <property type="project" value="InterPro"/>
</dbReference>
<dbReference type="Gene3D" id="3.10.50.10">
    <property type="match status" value="1"/>
</dbReference>
<evidence type="ECO:0000313" key="5">
    <source>
        <dbReference type="Proteomes" id="UP000308230"/>
    </source>
</evidence>
<dbReference type="InterPro" id="IPR017853">
    <property type="entry name" value="GH"/>
</dbReference>
<dbReference type="PROSITE" id="PS51782">
    <property type="entry name" value="LYSM"/>
    <property type="match status" value="2"/>
</dbReference>
<dbReference type="OrthoDB" id="9769314at2"/>
<dbReference type="SMART" id="SM00257">
    <property type="entry name" value="LysM"/>
    <property type="match status" value="2"/>
</dbReference>
<keyword evidence="5" id="KW-1185">Reference proteome</keyword>